<dbReference type="PANTHER" id="PTHR33067">
    <property type="entry name" value="RNA-DIRECTED DNA POLYMERASE-RELATED"/>
    <property type="match status" value="1"/>
</dbReference>
<sequence length="212" mass="24301">MRDGIKKRQFEASTVNVCDELSSIASNDVEKEDNNTSNTASCLLPKELSPRSFLLPFNIDNHNFYAATTLDAKDNIMLQRVYEYLGLDKLRGTSTLECTTGTILVKFRKLEFLCNFIIKMAKDIIILGRPFLKSTRAQIDVFNKEISFEIGREKIKFNMNSHQSIEKIYMVRIGQEEEAVNPLEIGIDLFSYESPTCLQFEQKTRSYGTLNL</sequence>
<dbReference type="EMBL" id="BQNB010011871">
    <property type="protein sequence ID" value="GJS96235.1"/>
    <property type="molecule type" value="Genomic_DNA"/>
</dbReference>
<name>A0ABQ5A523_9ASTR</name>
<dbReference type="Gene3D" id="2.40.70.10">
    <property type="entry name" value="Acid Proteases"/>
    <property type="match status" value="1"/>
</dbReference>
<keyword evidence="2" id="KW-1185">Reference proteome</keyword>
<organism evidence="1 2">
    <name type="scientific">Tanacetum coccineum</name>
    <dbReference type="NCBI Taxonomy" id="301880"/>
    <lineage>
        <taxon>Eukaryota</taxon>
        <taxon>Viridiplantae</taxon>
        <taxon>Streptophyta</taxon>
        <taxon>Embryophyta</taxon>
        <taxon>Tracheophyta</taxon>
        <taxon>Spermatophyta</taxon>
        <taxon>Magnoliopsida</taxon>
        <taxon>eudicotyledons</taxon>
        <taxon>Gunneridae</taxon>
        <taxon>Pentapetalae</taxon>
        <taxon>asterids</taxon>
        <taxon>campanulids</taxon>
        <taxon>Asterales</taxon>
        <taxon>Asteraceae</taxon>
        <taxon>Asteroideae</taxon>
        <taxon>Anthemideae</taxon>
        <taxon>Anthemidinae</taxon>
        <taxon>Tanacetum</taxon>
    </lineage>
</organism>
<comment type="caution">
    <text evidence="1">The sequence shown here is derived from an EMBL/GenBank/DDBJ whole genome shotgun (WGS) entry which is preliminary data.</text>
</comment>
<reference evidence="1" key="1">
    <citation type="journal article" date="2022" name="Int. J. Mol. Sci.">
        <title>Draft Genome of Tanacetum Coccineum: Genomic Comparison of Closely Related Tanacetum-Family Plants.</title>
        <authorList>
            <person name="Yamashiro T."/>
            <person name="Shiraishi A."/>
            <person name="Nakayama K."/>
            <person name="Satake H."/>
        </authorList>
    </citation>
    <scope>NUCLEOTIDE SEQUENCE</scope>
</reference>
<dbReference type="Proteomes" id="UP001151760">
    <property type="component" value="Unassembled WGS sequence"/>
</dbReference>
<gene>
    <name evidence="1" type="ORF">Tco_0803203</name>
</gene>
<proteinExistence type="predicted"/>
<evidence type="ECO:0000313" key="2">
    <source>
        <dbReference type="Proteomes" id="UP001151760"/>
    </source>
</evidence>
<evidence type="ECO:0000313" key="1">
    <source>
        <dbReference type="EMBL" id="GJS96235.1"/>
    </source>
</evidence>
<dbReference type="InterPro" id="IPR021109">
    <property type="entry name" value="Peptidase_aspartic_dom_sf"/>
</dbReference>
<reference evidence="1" key="2">
    <citation type="submission" date="2022-01" db="EMBL/GenBank/DDBJ databases">
        <authorList>
            <person name="Yamashiro T."/>
            <person name="Shiraishi A."/>
            <person name="Satake H."/>
            <person name="Nakayama K."/>
        </authorList>
    </citation>
    <scope>NUCLEOTIDE SEQUENCE</scope>
</reference>
<accession>A0ABQ5A523</accession>
<protein>
    <submittedName>
        <fullName evidence="1">Phospholipase-like protein</fullName>
    </submittedName>
</protein>
<dbReference type="PANTHER" id="PTHR33067:SF9">
    <property type="entry name" value="RNA-DIRECTED DNA POLYMERASE"/>
    <property type="match status" value="1"/>
</dbReference>